<evidence type="ECO:0000256" key="3">
    <source>
        <dbReference type="ARBA" id="ARBA00022685"/>
    </source>
</evidence>
<evidence type="ECO:0000256" key="5">
    <source>
        <dbReference type="ARBA" id="ARBA00023157"/>
    </source>
</evidence>
<evidence type="ECO:0000256" key="4">
    <source>
        <dbReference type="ARBA" id="ARBA00022729"/>
    </source>
</evidence>
<keyword evidence="4 7" id="KW-0732">Signal</keyword>
<evidence type="ECO:0000256" key="1">
    <source>
        <dbReference type="ARBA" id="ARBA00009034"/>
    </source>
</evidence>
<evidence type="ECO:0000256" key="7">
    <source>
        <dbReference type="SAM" id="SignalP"/>
    </source>
</evidence>
<organism evidence="9 10">
    <name type="scientific">Chilo suppressalis</name>
    <name type="common">Asiatic rice borer moth</name>
    <dbReference type="NCBI Taxonomy" id="168631"/>
    <lineage>
        <taxon>Eukaryota</taxon>
        <taxon>Metazoa</taxon>
        <taxon>Ecdysozoa</taxon>
        <taxon>Arthropoda</taxon>
        <taxon>Hexapoda</taxon>
        <taxon>Insecta</taxon>
        <taxon>Pterygota</taxon>
        <taxon>Neoptera</taxon>
        <taxon>Endopterygota</taxon>
        <taxon>Lepidoptera</taxon>
        <taxon>Glossata</taxon>
        <taxon>Ditrysia</taxon>
        <taxon>Pyraloidea</taxon>
        <taxon>Crambidae</taxon>
        <taxon>Crambinae</taxon>
        <taxon>Chilo</taxon>
    </lineage>
</organism>
<dbReference type="PANTHER" id="PTHR13647:SF4">
    <property type="entry name" value="INSULIN-LIKE PEPTIDE 1-RELATED"/>
    <property type="match status" value="1"/>
</dbReference>
<evidence type="ECO:0000256" key="6">
    <source>
        <dbReference type="RuleBase" id="RU000406"/>
    </source>
</evidence>
<dbReference type="Proteomes" id="UP001153292">
    <property type="component" value="Chromosome 12"/>
</dbReference>
<dbReference type="InterPro" id="IPR016179">
    <property type="entry name" value="Insulin-like"/>
</dbReference>
<keyword evidence="6" id="KW-0964">Secreted</keyword>
<feature type="chain" id="PRO_5047160327" description="Insulin-like domain-containing protein" evidence="7">
    <location>
        <begin position="16"/>
        <end position="96"/>
    </location>
</feature>
<keyword evidence="5" id="KW-1015">Disulfide bond</keyword>
<dbReference type="CDD" id="cd04366">
    <property type="entry name" value="IlGF_insulin_bombyxin_like"/>
    <property type="match status" value="1"/>
</dbReference>
<proteinExistence type="inferred from homology"/>
<dbReference type="PROSITE" id="PS00262">
    <property type="entry name" value="INSULIN"/>
    <property type="match status" value="1"/>
</dbReference>
<protein>
    <recommendedName>
        <fullName evidence="8">Insulin-like domain-containing protein</fullName>
    </recommendedName>
</protein>
<dbReference type="SMART" id="SM00078">
    <property type="entry name" value="IlGF"/>
    <property type="match status" value="1"/>
</dbReference>
<dbReference type="Pfam" id="PF00049">
    <property type="entry name" value="Insulin"/>
    <property type="match status" value="1"/>
</dbReference>
<feature type="domain" description="Insulin-like" evidence="8">
    <location>
        <begin position="25"/>
        <end position="96"/>
    </location>
</feature>
<evidence type="ECO:0000256" key="2">
    <source>
        <dbReference type="ARBA" id="ARBA00011207"/>
    </source>
</evidence>
<keyword evidence="10" id="KW-1185">Reference proteome</keyword>
<dbReference type="PRINTS" id="PR00276">
    <property type="entry name" value="INSULINFAMLY"/>
</dbReference>
<gene>
    <name evidence="9" type="ORF">CHILSU_LOCUS2056</name>
</gene>
<dbReference type="EMBL" id="OU963905">
    <property type="protein sequence ID" value="CAH0398930.1"/>
    <property type="molecule type" value="Genomic_DNA"/>
</dbReference>
<dbReference type="InterPro" id="IPR022352">
    <property type="entry name" value="Ins/IGF/rlx"/>
</dbReference>
<dbReference type="InterPro" id="IPR022353">
    <property type="entry name" value="Insulin_CS"/>
</dbReference>
<evidence type="ECO:0000259" key="8">
    <source>
        <dbReference type="SMART" id="SM00078"/>
    </source>
</evidence>
<name>A0ABN8AUV6_CHISP</name>
<evidence type="ECO:0000313" key="9">
    <source>
        <dbReference type="EMBL" id="CAH0398930.1"/>
    </source>
</evidence>
<keyword evidence="3" id="KW-0165">Cleavage on pair of basic residues</keyword>
<dbReference type="SUPFAM" id="SSF56994">
    <property type="entry name" value="Insulin-like"/>
    <property type="match status" value="1"/>
</dbReference>
<evidence type="ECO:0000313" key="10">
    <source>
        <dbReference type="Proteomes" id="UP001153292"/>
    </source>
</evidence>
<accession>A0ABN8AUV6</accession>
<dbReference type="InterPro" id="IPR036438">
    <property type="entry name" value="Insulin-like_sf"/>
</dbReference>
<feature type="signal peptide" evidence="7">
    <location>
        <begin position="1"/>
        <end position="15"/>
    </location>
</feature>
<comment type="similarity">
    <text evidence="1 6">Belongs to the insulin family.</text>
</comment>
<reference evidence="9" key="1">
    <citation type="submission" date="2021-12" db="EMBL/GenBank/DDBJ databases">
        <authorList>
            <person name="King R."/>
        </authorList>
    </citation>
    <scope>NUCLEOTIDE SEQUENCE</scope>
</reference>
<sequence>MKGVILMLLSSVGLASLSSEDDSPQVYCGRRLALTLAYICENKPLPKRTGFLTEYEGWPWFAPRDAKAFQSPKRKRGVISECCDQPCSVNELATYC</sequence>
<comment type="subcellular location">
    <subcellularLocation>
        <location evidence="6">Secreted</location>
    </subcellularLocation>
</comment>
<dbReference type="Gene3D" id="1.10.100.10">
    <property type="entry name" value="Insulin-like"/>
    <property type="match status" value="1"/>
</dbReference>
<comment type="subunit">
    <text evidence="2">Heterodimer of a B chain and an A chain linked by two disulfide bonds.</text>
</comment>
<dbReference type="PANTHER" id="PTHR13647">
    <property type="entry name" value="INSULIN-LIKE PEPTIDE 2-RELATED"/>
    <property type="match status" value="1"/>
</dbReference>